<feature type="signal peptide" evidence="7">
    <location>
        <begin position="1"/>
        <end position="32"/>
    </location>
</feature>
<feature type="compositionally biased region" description="Low complexity" evidence="5">
    <location>
        <begin position="146"/>
        <end position="181"/>
    </location>
</feature>
<keyword evidence="3 6" id="KW-1133">Transmembrane helix</keyword>
<sequence length="398" mass="40771">MATTTRRGPTAGLRAMLLPLLAACLWAGSAQGQDPSKKPIFLYPPPGSSFIYNKMDTVLVTYEAFYDQADFWIFCEPGKGKFVSRQKAPGWKATVPAVLNFTSDTPCWFNVRTGENGTDGANSAYFNVIGQVRQSGPAVHGLDVASPSSSSPPSTSSPSATGTTSQEAEPTTPTTTPTTAAAEDEPGPTPSGKNSGDGEDDGNDRDDAGPGRGSSSPDAPDAPESGSGLGAGASAGIGIGAAVGVLAVAGGLFLLWRRQRRRSHRSQPDRAAEMEGDSAPPYGGAYQGYGPGYGSGYGGGGASAHGGSGYGDGSEPGGCHHHSPSSFGVLPPEQLTARKNPWGHGGPSQQPPQPPQPQRPPRQPAVGELSAADGVVEIQDQAAFVGPNAWARHYGMPA</sequence>
<reference evidence="8 9" key="1">
    <citation type="journal article" date="2024" name="Commun. Biol.">
        <title>Comparative genomic analysis of thermophilic fungi reveals convergent evolutionary adaptations and gene losses.</title>
        <authorList>
            <person name="Steindorff A.S."/>
            <person name="Aguilar-Pontes M.V."/>
            <person name="Robinson A.J."/>
            <person name="Andreopoulos B."/>
            <person name="LaButti K."/>
            <person name="Kuo A."/>
            <person name="Mondo S."/>
            <person name="Riley R."/>
            <person name="Otillar R."/>
            <person name="Haridas S."/>
            <person name="Lipzen A."/>
            <person name="Grimwood J."/>
            <person name="Schmutz J."/>
            <person name="Clum A."/>
            <person name="Reid I.D."/>
            <person name="Moisan M.C."/>
            <person name="Butler G."/>
            <person name="Nguyen T.T.M."/>
            <person name="Dewar K."/>
            <person name="Conant G."/>
            <person name="Drula E."/>
            <person name="Henrissat B."/>
            <person name="Hansel C."/>
            <person name="Singer S."/>
            <person name="Hutchinson M.I."/>
            <person name="de Vries R.P."/>
            <person name="Natvig D.O."/>
            <person name="Powell A.J."/>
            <person name="Tsang A."/>
            <person name="Grigoriev I.V."/>
        </authorList>
    </citation>
    <scope>NUCLEOTIDE SEQUENCE [LARGE SCALE GENOMIC DNA]</scope>
    <source>
        <strain evidence="8 9">ATCC 22073</strain>
    </source>
</reference>
<feature type="compositionally biased region" description="Low complexity" evidence="5">
    <location>
        <begin position="213"/>
        <end position="226"/>
    </location>
</feature>
<dbReference type="GeneID" id="98127456"/>
<dbReference type="InterPro" id="IPR051694">
    <property type="entry name" value="Immunoregulatory_rcpt-like"/>
</dbReference>
<gene>
    <name evidence="8" type="ORF">VTJ83DRAFT_6134</name>
</gene>
<dbReference type="Proteomes" id="UP001600064">
    <property type="component" value="Unassembled WGS sequence"/>
</dbReference>
<feature type="compositionally biased region" description="Pro residues" evidence="5">
    <location>
        <begin position="349"/>
        <end position="363"/>
    </location>
</feature>
<proteinExistence type="predicted"/>
<evidence type="ECO:0000256" key="5">
    <source>
        <dbReference type="SAM" id="MobiDB-lite"/>
    </source>
</evidence>
<evidence type="ECO:0000256" key="6">
    <source>
        <dbReference type="SAM" id="Phobius"/>
    </source>
</evidence>
<dbReference type="EMBL" id="JAZGUE010000005">
    <property type="protein sequence ID" value="KAL2266782.1"/>
    <property type="molecule type" value="Genomic_DNA"/>
</dbReference>
<comment type="caution">
    <text evidence="8">The sequence shown here is derived from an EMBL/GenBank/DDBJ whole genome shotgun (WGS) entry which is preliminary data.</text>
</comment>
<keyword evidence="4 6" id="KW-0472">Membrane</keyword>
<feature type="chain" id="PRO_5046933481" evidence="7">
    <location>
        <begin position="33"/>
        <end position="398"/>
    </location>
</feature>
<evidence type="ECO:0000313" key="8">
    <source>
        <dbReference type="EMBL" id="KAL2266782.1"/>
    </source>
</evidence>
<comment type="subcellular location">
    <subcellularLocation>
        <location evidence="1">Membrane</location>
        <topology evidence="1">Single-pass membrane protein</topology>
    </subcellularLocation>
</comment>
<feature type="region of interest" description="Disordered" evidence="5">
    <location>
        <begin position="255"/>
        <end position="370"/>
    </location>
</feature>
<dbReference type="PANTHER" id="PTHR15549:SF26">
    <property type="entry name" value="AXIAL BUDDING PATTERN PROTEIN 2-RELATED"/>
    <property type="match status" value="1"/>
</dbReference>
<evidence type="ECO:0000256" key="1">
    <source>
        <dbReference type="ARBA" id="ARBA00004167"/>
    </source>
</evidence>
<evidence type="ECO:0000256" key="2">
    <source>
        <dbReference type="ARBA" id="ARBA00022692"/>
    </source>
</evidence>
<dbReference type="PANTHER" id="PTHR15549">
    <property type="entry name" value="PAIRED IMMUNOGLOBULIN-LIKE TYPE 2 RECEPTOR"/>
    <property type="match status" value="1"/>
</dbReference>
<accession>A0ABR4D8U1</accession>
<evidence type="ECO:0000256" key="7">
    <source>
        <dbReference type="SAM" id="SignalP"/>
    </source>
</evidence>
<keyword evidence="9" id="KW-1185">Reference proteome</keyword>
<dbReference type="RefSeq" id="XP_070865509.1">
    <property type="nucleotide sequence ID" value="XM_071012812.1"/>
</dbReference>
<keyword evidence="7" id="KW-0732">Signal</keyword>
<protein>
    <submittedName>
        <fullName evidence="8">Uncharacterized protein</fullName>
    </submittedName>
</protein>
<evidence type="ECO:0000256" key="4">
    <source>
        <dbReference type="ARBA" id="ARBA00023136"/>
    </source>
</evidence>
<feature type="region of interest" description="Disordered" evidence="5">
    <location>
        <begin position="138"/>
        <end position="229"/>
    </location>
</feature>
<feature type="transmembrane region" description="Helical" evidence="6">
    <location>
        <begin position="235"/>
        <end position="256"/>
    </location>
</feature>
<organism evidence="8 9">
    <name type="scientific">Remersonia thermophila</name>
    <dbReference type="NCBI Taxonomy" id="72144"/>
    <lineage>
        <taxon>Eukaryota</taxon>
        <taxon>Fungi</taxon>
        <taxon>Dikarya</taxon>
        <taxon>Ascomycota</taxon>
        <taxon>Pezizomycotina</taxon>
        <taxon>Sordariomycetes</taxon>
        <taxon>Sordariomycetidae</taxon>
        <taxon>Sordariales</taxon>
        <taxon>Sordariales incertae sedis</taxon>
        <taxon>Remersonia</taxon>
    </lineage>
</organism>
<evidence type="ECO:0000256" key="3">
    <source>
        <dbReference type="ARBA" id="ARBA00022989"/>
    </source>
</evidence>
<name>A0ABR4D8U1_9PEZI</name>
<feature type="compositionally biased region" description="Gly residues" evidence="5">
    <location>
        <begin position="285"/>
        <end position="316"/>
    </location>
</feature>
<keyword evidence="2 6" id="KW-0812">Transmembrane</keyword>
<evidence type="ECO:0000313" key="9">
    <source>
        <dbReference type="Proteomes" id="UP001600064"/>
    </source>
</evidence>